<evidence type="ECO:0000256" key="1">
    <source>
        <dbReference type="SAM" id="Phobius"/>
    </source>
</evidence>
<keyword evidence="1" id="KW-1133">Transmembrane helix</keyword>
<reference evidence="2" key="1">
    <citation type="submission" date="2021-06" db="EMBL/GenBank/DDBJ databases">
        <authorList>
            <person name="Kallberg Y."/>
            <person name="Tangrot J."/>
            <person name="Rosling A."/>
        </authorList>
    </citation>
    <scope>NUCLEOTIDE SEQUENCE</scope>
    <source>
        <strain evidence="2">FL130A</strain>
    </source>
</reference>
<organism evidence="2 3">
    <name type="scientific">Ambispora leptoticha</name>
    <dbReference type="NCBI Taxonomy" id="144679"/>
    <lineage>
        <taxon>Eukaryota</taxon>
        <taxon>Fungi</taxon>
        <taxon>Fungi incertae sedis</taxon>
        <taxon>Mucoromycota</taxon>
        <taxon>Glomeromycotina</taxon>
        <taxon>Glomeromycetes</taxon>
        <taxon>Archaeosporales</taxon>
        <taxon>Ambisporaceae</taxon>
        <taxon>Ambispora</taxon>
    </lineage>
</organism>
<evidence type="ECO:0000313" key="3">
    <source>
        <dbReference type="Proteomes" id="UP000789508"/>
    </source>
</evidence>
<evidence type="ECO:0000313" key="2">
    <source>
        <dbReference type="EMBL" id="CAG8657504.1"/>
    </source>
</evidence>
<comment type="caution">
    <text evidence="2">The sequence shown here is derived from an EMBL/GenBank/DDBJ whole genome shotgun (WGS) entry which is preliminary data.</text>
</comment>
<protein>
    <submittedName>
        <fullName evidence="2">10286_t:CDS:1</fullName>
    </submittedName>
</protein>
<feature type="transmembrane region" description="Helical" evidence="1">
    <location>
        <begin position="21"/>
        <end position="40"/>
    </location>
</feature>
<dbReference type="Proteomes" id="UP000789508">
    <property type="component" value="Unassembled WGS sequence"/>
</dbReference>
<sequence length="47" mass="5226">ELHTHELYAAMRRYSSSGVPYMLNAIASGVLYMPNAIAAMRRIASLQ</sequence>
<keyword evidence="1" id="KW-0812">Transmembrane</keyword>
<keyword evidence="3" id="KW-1185">Reference proteome</keyword>
<gene>
    <name evidence="2" type="ORF">ALEPTO_LOCUS10219</name>
</gene>
<name>A0A9N9E2H5_9GLOM</name>
<proteinExistence type="predicted"/>
<accession>A0A9N9E2H5</accession>
<keyword evidence="1" id="KW-0472">Membrane</keyword>
<dbReference type="EMBL" id="CAJVPS010010374">
    <property type="protein sequence ID" value="CAG8657504.1"/>
    <property type="molecule type" value="Genomic_DNA"/>
</dbReference>
<dbReference type="AlphaFoldDB" id="A0A9N9E2H5"/>
<feature type="non-terminal residue" evidence="2">
    <location>
        <position position="1"/>
    </location>
</feature>